<gene>
    <name evidence="3" type="primary">LOC106809430</name>
</gene>
<name>A0ABM1E725_PRICU</name>
<feature type="compositionally biased region" description="Polar residues" evidence="1">
    <location>
        <begin position="211"/>
        <end position="223"/>
    </location>
</feature>
<proteinExistence type="predicted"/>
<feature type="region of interest" description="Disordered" evidence="1">
    <location>
        <begin position="200"/>
        <end position="265"/>
    </location>
</feature>
<sequence>MVDLTTAVGAKPRKANAVVISEEQNLNTSYVQLPHLDVSRPARIVACTIAGLSTIRDVRSELVLSEDNGNAGSSSLVLTERKQQRKCSVTPKNSTPICPAAAFDLVAAPSGLSTIRGSAEFPRIDEDDTITVLVNRKPEPQTVSSFHLCRRHTPVGVSSIKETTQSSELPFIRESRYVITSECISSQNVSASQHLVSINNDDQGGVINETVDGSNGNSTTDQSTHSESKEATLTTADSGVTTDQIKKPVSADKRRCSDRMSQRRKSSFRSKYYFTRDLPGDNANQSTDRPATGRIRRQPMKKGIVWKGVEIPEDFLTTLGYIPCRSVKLRGRHSPPDVLYTTMPLDVLGN</sequence>
<dbReference type="RefSeq" id="XP_014667996.1">
    <property type="nucleotide sequence ID" value="XM_014812510.1"/>
</dbReference>
<evidence type="ECO:0000313" key="2">
    <source>
        <dbReference type="Proteomes" id="UP000695022"/>
    </source>
</evidence>
<evidence type="ECO:0000256" key="1">
    <source>
        <dbReference type="SAM" id="MobiDB-lite"/>
    </source>
</evidence>
<protein>
    <submittedName>
        <fullName evidence="3">Uncharacterized protein LOC106809430</fullName>
    </submittedName>
</protein>
<dbReference type="GeneID" id="106809430"/>
<reference evidence="3" key="1">
    <citation type="submission" date="2025-08" db="UniProtKB">
        <authorList>
            <consortium name="RefSeq"/>
        </authorList>
    </citation>
    <scope>IDENTIFICATION</scope>
</reference>
<organism evidence="2 3">
    <name type="scientific">Priapulus caudatus</name>
    <name type="common">Priapulid worm</name>
    <dbReference type="NCBI Taxonomy" id="37621"/>
    <lineage>
        <taxon>Eukaryota</taxon>
        <taxon>Metazoa</taxon>
        <taxon>Ecdysozoa</taxon>
        <taxon>Scalidophora</taxon>
        <taxon>Priapulida</taxon>
        <taxon>Priapulimorpha</taxon>
        <taxon>Priapulimorphida</taxon>
        <taxon>Priapulidae</taxon>
        <taxon>Priapulus</taxon>
    </lineage>
</organism>
<dbReference type="Proteomes" id="UP000695022">
    <property type="component" value="Unplaced"/>
</dbReference>
<evidence type="ECO:0000313" key="3">
    <source>
        <dbReference type="RefSeq" id="XP_014667996.1"/>
    </source>
</evidence>
<keyword evidence="2" id="KW-1185">Reference proteome</keyword>
<feature type="compositionally biased region" description="Polar residues" evidence="1">
    <location>
        <begin position="231"/>
        <end position="243"/>
    </location>
</feature>
<accession>A0ABM1E725</accession>
<feature type="compositionally biased region" description="Basic and acidic residues" evidence="1">
    <location>
        <begin position="244"/>
        <end position="261"/>
    </location>
</feature>